<dbReference type="Proteomes" id="UP000694460">
    <property type="component" value="Unassembled WGS sequence"/>
</dbReference>
<evidence type="ECO:0000313" key="3">
    <source>
        <dbReference type="Proteomes" id="UP000694460"/>
    </source>
</evidence>
<comment type="caution">
    <text evidence="2">The sequence shown here is derived from an EMBL/GenBank/DDBJ whole genome shotgun (WGS) entry which is preliminary data.</text>
</comment>
<reference evidence="2 3" key="1">
    <citation type="submission" date="2021-03" db="EMBL/GenBank/DDBJ databases">
        <title>Sequencing the genomes of 1000 actinobacteria strains.</title>
        <authorList>
            <person name="Klenk H.-P."/>
        </authorList>
    </citation>
    <scope>NUCLEOTIDE SEQUENCE [LARGE SCALE GENOMIC DNA]</scope>
    <source>
        <strain evidence="2 3">DSM 46713</strain>
    </source>
</reference>
<proteinExistence type="predicted"/>
<accession>A0ABS5A024</accession>
<feature type="compositionally biased region" description="Polar residues" evidence="1">
    <location>
        <begin position="59"/>
        <end position="75"/>
    </location>
</feature>
<evidence type="ECO:0008006" key="4">
    <source>
        <dbReference type="Google" id="ProtNLM"/>
    </source>
</evidence>
<protein>
    <recommendedName>
        <fullName evidence="4">Translation initiation factor IF-2</fullName>
    </recommendedName>
</protein>
<dbReference type="RefSeq" id="WP_209921400.1">
    <property type="nucleotide sequence ID" value="NZ_JAGIOP010000002.1"/>
</dbReference>
<dbReference type="EMBL" id="JAGIOP010000002">
    <property type="protein sequence ID" value="MBP2455100.1"/>
    <property type="molecule type" value="Genomic_DNA"/>
</dbReference>
<gene>
    <name evidence="2" type="ORF">JOF57_005013</name>
</gene>
<feature type="region of interest" description="Disordered" evidence="1">
    <location>
        <begin position="164"/>
        <end position="263"/>
    </location>
</feature>
<feature type="region of interest" description="Disordered" evidence="1">
    <location>
        <begin position="49"/>
        <end position="75"/>
    </location>
</feature>
<evidence type="ECO:0000313" key="2">
    <source>
        <dbReference type="EMBL" id="MBP2455100.1"/>
    </source>
</evidence>
<feature type="compositionally biased region" description="Low complexity" evidence="1">
    <location>
        <begin position="226"/>
        <end position="248"/>
    </location>
</feature>
<feature type="compositionally biased region" description="Basic and acidic residues" evidence="1">
    <location>
        <begin position="206"/>
        <end position="218"/>
    </location>
</feature>
<feature type="compositionally biased region" description="Pro residues" evidence="1">
    <location>
        <begin position="249"/>
        <end position="263"/>
    </location>
</feature>
<keyword evidence="3" id="KW-1185">Reference proteome</keyword>
<sequence>MSGELRVNIPELRVGSLGFMDAAESLPEAPTSFPALGTDPLAQALTTRTNEVEAPLSDSLPTTRDSAKTTATNIGTAADKYEQTDQKAQSDVNDRLAEFDSQYGSSSTSGGSTDAMGQFGQLMQMPMQMAQQAVQVPMQMAQQLGQLPQTVMQSVQQLAQMGGGLGQGGAGADAGQAQSAEKGEQQPSADEAGRQDPDERDERDERDEQQQDEQKREGAAAPDSGAQRAPATSPSAPAAPSGPAVAAPPAAPQRPPVDPSVLL</sequence>
<evidence type="ECO:0000256" key="1">
    <source>
        <dbReference type="SAM" id="MobiDB-lite"/>
    </source>
</evidence>
<name>A0ABS5A024_9MYCO</name>
<organism evidence="2 3">
    <name type="scientific">Mycolicibacterium lutetiense</name>
    <dbReference type="NCBI Taxonomy" id="1641992"/>
    <lineage>
        <taxon>Bacteria</taxon>
        <taxon>Bacillati</taxon>
        <taxon>Actinomycetota</taxon>
        <taxon>Actinomycetes</taxon>
        <taxon>Mycobacteriales</taxon>
        <taxon>Mycobacteriaceae</taxon>
        <taxon>Mycolicibacterium</taxon>
    </lineage>
</organism>